<reference evidence="1 2" key="1">
    <citation type="submission" date="2016-08" db="EMBL/GenBank/DDBJ databases">
        <authorList>
            <person name="Seilhamer J.J."/>
        </authorList>
    </citation>
    <scope>NUCLEOTIDE SEQUENCE [LARGE SCALE GENOMIC DNA]</scope>
    <source>
        <strain evidence="1 2">KT-27</strain>
    </source>
</reference>
<reference evidence="1 2" key="2">
    <citation type="submission" date="2018-03" db="EMBL/GenBank/DDBJ databases">
        <title>Draft genome of Pseudomonas putida strain KT-27.</title>
        <authorList>
            <person name="Yoshizawa S."/>
            <person name="Khan N.H."/>
            <person name="Nishimura M."/>
            <person name="Chiura H.X."/>
            <person name="Ogura Y."/>
            <person name="Hayashi T."/>
            <person name="Kogure K."/>
        </authorList>
    </citation>
    <scope>NUCLEOTIDE SEQUENCE [LARGE SCALE GENOMIC DNA]</scope>
    <source>
        <strain evidence="1 2">KT-27</strain>
    </source>
</reference>
<proteinExistence type="predicted"/>
<gene>
    <name evidence="1" type="ORF">BGP80_15825</name>
</gene>
<accession>A0A2S3WEE7</accession>
<protein>
    <submittedName>
        <fullName evidence="1">Uncharacterized protein</fullName>
    </submittedName>
</protein>
<evidence type="ECO:0000313" key="1">
    <source>
        <dbReference type="EMBL" id="POF89347.1"/>
    </source>
</evidence>
<sequence length="74" mass="8159">MRVDPVSKDVSGVLMPDHEMYLQVTAALKRYHEAKDMGAPAPEVERLRQIYDAHAQAVTDYQLKALSGIGAPAH</sequence>
<evidence type="ECO:0000313" key="2">
    <source>
        <dbReference type="Proteomes" id="UP000237194"/>
    </source>
</evidence>
<name>A0A2S3WEE7_PSEPU</name>
<organism evidence="1 2">
    <name type="scientific">Pseudomonas putida</name>
    <name type="common">Arthrobacter siderocapsulatus</name>
    <dbReference type="NCBI Taxonomy" id="303"/>
    <lineage>
        <taxon>Bacteria</taxon>
        <taxon>Pseudomonadati</taxon>
        <taxon>Pseudomonadota</taxon>
        <taxon>Gammaproteobacteria</taxon>
        <taxon>Pseudomonadales</taxon>
        <taxon>Pseudomonadaceae</taxon>
        <taxon>Pseudomonas</taxon>
    </lineage>
</organism>
<comment type="caution">
    <text evidence="1">The sequence shown here is derived from an EMBL/GenBank/DDBJ whole genome shotgun (WGS) entry which is preliminary data.</text>
</comment>
<dbReference type="EMBL" id="MIND01000018">
    <property type="protein sequence ID" value="POF89347.1"/>
    <property type="molecule type" value="Genomic_DNA"/>
</dbReference>
<dbReference type="AlphaFoldDB" id="A0A2S3WEE7"/>
<dbReference type="Proteomes" id="UP000237194">
    <property type="component" value="Unassembled WGS sequence"/>
</dbReference>